<evidence type="ECO:0000313" key="6">
    <source>
        <dbReference type="Proteomes" id="UP000636800"/>
    </source>
</evidence>
<keyword evidence="3" id="KW-0195">Cyclin</keyword>
<dbReference type="OrthoDB" id="1861699at2759"/>
<gene>
    <name evidence="5" type="ORF">HPP92_014297</name>
</gene>
<comment type="caution">
    <text evidence="5">The sequence shown here is derived from an EMBL/GenBank/DDBJ whole genome shotgun (WGS) entry which is preliminary data.</text>
</comment>
<evidence type="ECO:0000313" key="5">
    <source>
        <dbReference type="EMBL" id="KAG0477456.1"/>
    </source>
</evidence>
<dbReference type="InterPro" id="IPR039361">
    <property type="entry name" value="Cyclin"/>
</dbReference>
<dbReference type="PANTHER" id="PTHR10177">
    <property type="entry name" value="CYCLINS"/>
    <property type="match status" value="1"/>
</dbReference>
<dbReference type="GO" id="GO:0051301">
    <property type="term" value="P:cell division"/>
    <property type="evidence" value="ECO:0007669"/>
    <property type="project" value="UniProtKB-KW"/>
</dbReference>
<reference evidence="5 6" key="1">
    <citation type="journal article" date="2020" name="Nat. Food">
        <title>A phased Vanilla planifolia genome enables genetic improvement of flavour and production.</title>
        <authorList>
            <person name="Hasing T."/>
            <person name="Tang H."/>
            <person name="Brym M."/>
            <person name="Khazi F."/>
            <person name="Huang T."/>
            <person name="Chambers A.H."/>
        </authorList>
    </citation>
    <scope>NUCLEOTIDE SEQUENCE [LARGE SCALE GENOMIC DNA]</scope>
    <source>
        <tissue evidence="5">Leaf</tissue>
    </source>
</reference>
<sequence>MESYSPLLCREEVLSPSPKPSFPTHLEDRGEAVGHFGLAELPILVHPCHAIEEEVSSVLEKYLQSEHKYGAIGGYLERLHSSADLCNARFRGVQWILLAGLGLSLQYKTIFSAVNYLDRFLSASRRSHNWETWMIELISVACLSVASKFEEVCHPTFAEYLQIKDLRPEHKFDPGTIKQMELLVLKALEWKLNCVTSYSYVELLEAHLCPQLTARVTDLLIHTLCGMHHTLRIVHEHTAFVSSVLFKDLKTNDTASKFVEHNPSVVAVSVLRHAVKEIAHTAWNFLSFIEQLIPVECKEQMDICSKMVEKHISMKEG</sequence>
<proteinExistence type="inferred from homology"/>
<organism evidence="5 6">
    <name type="scientific">Vanilla planifolia</name>
    <name type="common">Vanilla</name>
    <dbReference type="NCBI Taxonomy" id="51239"/>
    <lineage>
        <taxon>Eukaryota</taxon>
        <taxon>Viridiplantae</taxon>
        <taxon>Streptophyta</taxon>
        <taxon>Embryophyta</taxon>
        <taxon>Tracheophyta</taxon>
        <taxon>Spermatophyta</taxon>
        <taxon>Magnoliopsida</taxon>
        <taxon>Liliopsida</taxon>
        <taxon>Asparagales</taxon>
        <taxon>Orchidaceae</taxon>
        <taxon>Vanilloideae</taxon>
        <taxon>Vanilleae</taxon>
        <taxon>Vanilla</taxon>
    </lineage>
</organism>
<dbReference type="EMBL" id="JADCNL010000006">
    <property type="protein sequence ID" value="KAG0477456.1"/>
    <property type="molecule type" value="Genomic_DNA"/>
</dbReference>
<dbReference type="SUPFAM" id="SSF47954">
    <property type="entry name" value="Cyclin-like"/>
    <property type="match status" value="1"/>
</dbReference>
<keyword evidence="2" id="KW-0131">Cell cycle</keyword>
<evidence type="ECO:0000256" key="3">
    <source>
        <dbReference type="RuleBase" id="RU000383"/>
    </source>
</evidence>
<keyword evidence="1" id="KW-0132">Cell division</keyword>
<protein>
    <recommendedName>
        <fullName evidence="4">Cyclin-like domain-containing protein</fullName>
    </recommendedName>
</protein>
<name>A0A835QQ03_VANPL</name>
<dbReference type="Pfam" id="PF00134">
    <property type="entry name" value="Cyclin_N"/>
    <property type="match status" value="1"/>
</dbReference>
<evidence type="ECO:0000256" key="1">
    <source>
        <dbReference type="ARBA" id="ARBA00022618"/>
    </source>
</evidence>
<dbReference type="Gene3D" id="1.10.472.10">
    <property type="entry name" value="Cyclin-like"/>
    <property type="match status" value="2"/>
</dbReference>
<keyword evidence="6" id="KW-1185">Reference proteome</keyword>
<evidence type="ECO:0000259" key="4">
    <source>
        <dbReference type="SMART" id="SM00385"/>
    </source>
</evidence>
<dbReference type="Proteomes" id="UP000636800">
    <property type="component" value="Chromosome 6"/>
</dbReference>
<dbReference type="InterPro" id="IPR006671">
    <property type="entry name" value="Cyclin_N"/>
</dbReference>
<dbReference type="InterPro" id="IPR036915">
    <property type="entry name" value="Cyclin-like_sf"/>
</dbReference>
<accession>A0A835QQ03</accession>
<comment type="similarity">
    <text evidence="3">Belongs to the cyclin family.</text>
</comment>
<dbReference type="SMART" id="SM00385">
    <property type="entry name" value="CYCLIN"/>
    <property type="match status" value="1"/>
</dbReference>
<dbReference type="AlphaFoldDB" id="A0A835QQ03"/>
<feature type="domain" description="Cyclin-like" evidence="4">
    <location>
        <begin position="94"/>
        <end position="186"/>
    </location>
</feature>
<evidence type="ECO:0000256" key="2">
    <source>
        <dbReference type="ARBA" id="ARBA00023306"/>
    </source>
</evidence>
<dbReference type="InterPro" id="IPR013763">
    <property type="entry name" value="Cyclin-like_dom"/>
</dbReference>